<evidence type="ECO:0008006" key="3">
    <source>
        <dbReference type="Google" id="ProtNLM"/>
    </source>
</evidence>
<name>A0ABW4AGJ5_9ACTN</name>
<organism evidence="1 2">
    <name type="scientific">Actinoplanes sichuanensis</name>
    <dbReference type="NCBI Taxonomy" id="512349"/>
    <lineage>
        <taxon>Bacteria</taxon>
        <taxon>Bacillati</taxon>
        <taxon>Actinomycetota</taxon>
        <taxon>Actinomycetes</taxon>
        <taxon>Micromonosporales</taxon>
        <taxon>Micromonosporaceae</taxon>
        <taxon>Actinoplanes</taxon>
    </lineage>
</organism>
<sequence>MTGWAEGMSGWRPEFGVAEELLPTRWEVLAGLVGRSVVGWTIWDQTQERWYGVGPLVLVADGPAGRVQVEIGWQRWDDLSITVGTVDLTIPPEVGGRAAQWRAAEPAAVAAIEGRAVTGFAAVEVPYFDGETDLRAGLPMDQVAGWVLNGLWIEFGTGGLYVHNGIDENGYSSVVETPSRVRRLG</sequence>
<protein>
    <recommendedName>
        <fullName evidence="3">DUF4178 domain-containing protein</fullName>
    </recommendedName>
</protein>
<proteinExistence type="predicted"/>
<dbReference type="Proteomes" id="UP001597183">
    <property type="component" value="Unassembled WGS sequence"/>
</dbReference>
<accession>A0ABW4AGJ5</accession>
<evidence type="ECO:0000313" key="1">
    <source>
        <dbReference type="EMBL" id="MFD1369862.1"/>
    </source>
</evidence>
<gene>
    <name evidence="1" type="ORF">ACFQ5G_31370</name>
</gene>
<comment type="caution">
    <text evidence="1">The sequence shown here is derived from an EMBL/GenBank/DDBJ whole genome shotgun (WGS) entry which is preliminary data.</text>
</comment>
<reference evidence="2" key="1">
    <citation type="journal article" date="2019" name="Int. J. Syst. Evol. Microbiol.">
        <title>The Global Catalogue of Microorganisms (GCM) 10K type strain sequencing project: providing services to taxonomists for standard genome sequencing and annotation.</title>
        <authorList>
            <consortium name="The Broad Institute Genomics Platform"/>
            <consortium name="The Broad Institute Genome Sequencing Center for Infectious Disease"/>
            <person name="Wu L."/>
            <person name="Ma J."/>
        </authorList>
    </citation>
    <scope>NUCLEOTIDE SEQUENCE [LARGE SCALE GENOMIC DNA]</scope>
    <source>
        <strain evidence="2">CCM 7526</strain>
    </source>
</reference>
<dbReference type="EMBL" id="JBHTMK010000040">
    <property type="protein sequence ID" value="MFD1369862.1"/>
    <property type="molecule type" value="Genomic_DNA"/>
</dbReference>
<keyword evidence="2" id="KW-1185">Reference proteome</keyword>
<dbReference type="RefSeq" id="WP_317791989.1">
    <property type="nucleotide sequence ID" value="NZ_AP028461.1"/>
</dbReference>
<evidence type="ECO:0000313" key="2">
    <source>
        <dbReference type="Proteomes" id="UP001597183"/>
    </source>
</evidence>